<dbReference type="Gene3D" id="3.30.230.10">
    <property type="match status" value="1"/>
</dbReference>
<dbReference type="GO" id="GO:0004176">
    <property type="term" value="F:ATP-dependent peptidase activity"/>
    <property type="evidence" value="ECO:0007669"/>
    <property type="project" value="UniProtKB-UniRule"/>
</dbReference>
<proteinExistence type="evidence at transcript level"/>
<dbReference type="InterPro" id="IPR008268">
    <property type="entry name" value="Peptidase_S16_AS"/>
</dbReference>
<evidence type="ECO:0000256" key="2">
    <source>
        <dbReference type="ARBA" id="ARBA00022490"/>
    </source>
</evidence>
<dbReference type="InterPro" id="IPR020568">
    <property type="entry name" value="Ribosomal_Su5_D2-typ_SF"/>
</dbReference>
<evidence type="ECO:0000256" key="9">
    <source>
        <dbReference type="ARBA" id="ARBA00050665"/>
    </source>
</evidence>
<dbReference type="Gene3D" id="1.20.58.1480">
    <property type="match status" value="1"/>
</dbReference>
<evidence type="ECO:0000256" key="7">
    <source>
        <dbReference type="ARBA" id="ARBA00022840"/>
    </source>
</evidence>
<dbReference type="SUPFAM" id="SSF88697">
    <property type="entry name" value="PUA domain-like"/>
    <property type="match status" value="1"/>
</dbReference>
<dbReference type="Proteomes" id="UP001198200">
    <property type="component" value="Unassembled WGS sequence"/>
</dbReference>
<organism evidence="23 24">
    <name type="scientific">Anthropogastromicrobium aceti</name>
    <dbReference type="NCBI Taxonomy" id="2981768"/>
    <lineage>
        <taxon>Bacteria</taxon>
        <taxon>Bacillati</taxon>
        <taxon>Bacillota</taxon>
        <taxon>Clostridia</taxon>
        <taxon>Lachnospirales</taxon>
        <taxon>Lachnospiraceae</taxon>
        <taxon>Anthropogastromicrobium</taxon>
    </lineage>
</organism>
<feature type="active site" evidence="14 16">
    <location>
        <position position="703"/>
    </location>
</feature>
<dbReference type="Gene3D" id="2.30.130.40">
    <property type="entry name" value="LON domain-like"/>
    <property type="match status" value="1"/>
</dbReference>
<keyword evidence="3 14" id="KW-0645">Protease</keyword>
<feature type="coiled-coil region" evidence="20">
    <location>
        <begin position="263"/>
        <end position="290"/>
    </location>
</feature>
<sequence length="797" mass="89372">MQNTLITIALRGITVLPRMRIYLDMNRPMSIAAATNAQKTNQNVFLVAQKDPSVENPGQEQLEQFGVIAQVKQIIKGPEDSFRVLVTGLQSAKLESIEEYVPNLIARVTVFESEKSDEQEILADDLDKEDQEKEIEEEAKIRVLKDLIEQYCRVQPKASRELANLLLQHMDIGGFCALIACNLPMKQQERQKYLAAYPDEEKRYEFILEWLSNETLVERFRAEYQSKVKNALDKQQRDYILREQMRLIRKELGEGAESAADRYEKQLKELKAPEEVKKQLEKEIKRLRSNPMDGPESKVSQNYIETLLEMPWEERTKEHISIRAAREELDKDHYGLEKVKEQVLEFLAVRQLQMNAQEADKEQEKTQPRKGGRILCLVGPPGTGKTSIARSIASALNRKYVRISLGGVHDEAEIRGHRRTYVAAMPGRIAQAIKKAGVINPLMLLDELDKMGSDSLHGDVSSAMLEVLDPEQNATFTDHYLEVPLDLSDVLFVATANNLQTVPQPLLDRMEIIEVSSYTEKEKYQIASRFLLPKQIEEAALPEGLLRVDQSALEKVISGYTKEAGVRGLERQLAIICRKAALKYLEENCEQIEVTPDNLSDYLGRERFRKEEIAAKGEPGIVRGLAWTSVGGVTLEVEVNVTPGKGQMKLTGKLGDVMKESAQAALSCVQSVAGEYGIESDWFETHDIHIHIPEGAVPKDGPSAGITMATAILSAVTNRAVRPDVAMTGEITLRGRVLAIGGLKEKLLAAKAAGATLVFVPADNRADYEELTDEVTTGLCVRFVTHMREVIKEVFEA</sequence>
<evidence type="ECO:0000259" key="22">
    <source>
        <dbReference type="PROSITE" id="PS51787"/>
    </source>
</evidence>
<comment type="subcellular location">
    <subcellularLocation>
        <location evidence="1 14 15">Cytoplasm</location>
    </subcellularLocation>
</comment>
<evidence type="ECO:0000256" key="18">
    <source>
        <dbReference type="PROSITE-ProRule" id="PRU01122"/>
    </source>
</evidence>
<dbReference type="InterPro" id="IPR027065">
    <property type="entry name" value="Lon_Prtase"/>
</dbReference>
<evidence type="ECO:0000256" key="20">
    <source>
        <dbReference type="SAM" id="Coils"/>
    </source>
</evidence>
<evidence type="ECO:0000259" key="21">
    <source>
        <dbReference type="PROSITE" id="PS51786"/>
    </source>
</evidence>
<dbReference type="GO" id="GO:0034605">
    <property type="term" value="P:cellular response to heat"/>
    <property type="evidence" value="ECO:0007669"/>
    <property type="project" value="UniProtKB-UniRule"/>
</dbReference>
<comment type="induction">
    <text evidence="14">By heat shock.</text>
</comment>
<keyword evidence="5 14" id="KW-0378">Hydrolase</keyword>
<evidence type="ECO:0000256" key="11">
    <source>
        <dbReference type="ARBA" id="ARBA00066743"/>
    </source>
</evidence>
<evidence type="ECO:0000313" key="23">
    <source>
        <dbReference type="EMBL" id="MCC2222059.1"/>
    </source>
</evidence>
<comment type="caution">
    <text evidence="23">The sequence shown here is derived from an EMBL/GenBank/DDBJ whole genome shotgun (WGS) entry which is preliminary data.</text>
</comment>
<dbReference type="GO" id="GO:0005737">
    <property type="term" value="C:cytoplasm"/>
    <property type="evidence" value="ECO:0007669"/>
    <property type="project" value="UniProtKB-SubCell"/>
</dbReference>
<evidence type="ECO:0000256" key="8">
    <source>
        <dbReference type="ARBA" id="ARBA00023016"/>
    </source>
</evidence>
<dbReference type="Pfam" id="PF22667">
    <property type="entry name" value="Lon_lid"/>
    <property type="match status" value="1"/>
</dbReference>
<comment type="function">
    <text evidence="10 14">ATP-dependent serine protease that mediates the selective degradation of mutant and abnormal proteins as well as certain short-lived regulatory proteins. Required for cellular homeostasis and for survival from DNA damage and developmental changes induced by stress. Degrades polypeptides processively to yield small peptide fragments that are 5 to 10 amino acids long. Binds to DNA in a double-stranded, site-specific manner.</text>
</comment>
<keyword evidence="8 14" id="KW-0346">Stress response</keyword>
<dbReference type="InterPro" id="IPR008269">
    <property type="entry name" value="Lon_proteolytic"/>
</dbReference>
<dbReference type="InterPro" id="IPR003959">
    <property type="entry name" value="ATPase_AAA_core"/>
</dbReference>
<gene>
    <name evidence="14 23" type="primary">lon</name>
    <name evidence="23" type="ORF">LKD48_10490</name>
</gene>
<dbReference type="SUPFAM" id="SSF52540">
    <property type="entry name" value="P-loop containing nucleoside triphosphate hydrolases"/>
    <property type="match status" value="1"/>
</dbReference>
<evidence type="ECO:0000256" key="4">
    <source>
        <dbReference type="ARBA" id="ARBA00022741"/>
    </source>
</evidence>
<feature type="domain" description="Lon proteolytic" evidence="21">
    <location>
        <begin position="616"/>
        <end position="797"/>
    </location>
</feature>
<dbReference type="SMART" id="SM00464">
    <property type="entry name" value="LON"/>
    <property type="match status" value="1"/>
</dbReference>
<keyword evidence="2 14" id="KW-0963">Cytoplasm</keyword>
<dbReference type="Gene3D" id="1.20.5.5270">
    <property type="match status" value="1"/>
</dbReference>
<dbReference type="Pfam" id="PF00004">
    <property type="entry name" value="AAA"/>
    <property type="match status" value="1"/>
</dbReference>
<keyword evidence="24" id="KW-1185">Reference proteome</keyword>
<evidence type="ECO:0000256" key="13">
    <source>
        <dbReference type="ARBA" id="ARBA00082722"/>
    </source>
</evidence>
<evidence type="ECO:0000256" key="14">
    <source>
        <dbReference type="HAMAP-Rule" id="MF_01973"/>
    </source>
</evidence>
<dbReference type="HAMAP" id="MF_01973">
    <property type="entry name" value="lon_bact"/>
    <property type="match status" value="1"/>
</dbReference>
<dbReference type="AlphaFoldDB" id="A0AAE3E4Y8"/>
<dbReference type="PROSITE" id="PS51787">
    <property type="entry name" value="LON_N"/>
    <property type="match status" value="1"/>
</dbReference>
<evidence type="ECO:0000256" key="12">
    <source>
        <dbReference type="ARBA" id="ARBA00071934"/>
    </source>
</evidence>
<dbReference type="EC" id="3.4.21.53" evidence="11 14"/>
<evidence type="ECO:0000256" key="5">
    <source>
        <dbReference type="ARBA" id="ARBA00022801"/>
    </source>
</evidence>
<feature type="domain" description="Lon N-terminal" evidence="22">
    <location>
        <begin position="5"/>
        <end position="215"/>
    </location>
</feature>
<dbReference type="InterPro" id="IPR004815">
    <property type="entry name" value="Lon_bac/euk-typ"/>
</dbReference>
<comment type="subunit">
    <text evidence="14 15">Homohexamer. Organized in a ring with a central cavity.</text>
</comment>
<dbReference type="InterPro" id="IPR003593">
    <property type="entry name" value="AAA+_ATPase"/>
</dbReference>
<dbReference type="InterPro" id="IPR027417">
    <property type="entry name" value="P-loop_NTPase"/>
</dbReference>
<evidence type="ECO:0000256" key="10">
    <source>
        <dbReference type="ARBA" id="ARBA00053875"/>
    </source>
</evidence>
<dbReference type="RefSeq" id="WP_262536547.1">
    <property type="nucleotide sequence ID" value="NZ_JAJEQN010000026.1"/>
</dbReference>
<dbReference type="InterPro" id="IPR015947">
    <property type="entry name" value="PUA-like_sf"/>
</dbReference>
<dbReference type="FunFam" id="3.40.50.300:FF:000021">
    <property type="entry name" value="Lon protease homolog"/>
    <property type="match status" value="1"/>
</dbReference>
<comment type="catalytic activity">
    <reaction evidence="9 14 15 18">
        <text>Hydrolysis of proteins in presence of ATP.</text>
        <dbReference type="EC" id="3.4.21.53"/>
    </reaction>
</comment>
<name>A0AAE3E4Y8_9FIRM</name>
<evidence type="ECO:0000256" key="17">
    <source>
        <dbReference type="PIRSR" id="PIRSR001174-2"/>
    </source>
</evidence>
<keyword evidence="7 14" id="KW-0067">ATP-binding</keyword>
<evidence type="ECO:0000313" key="24">
    <source>
        <dbReference type="Proteomes" id="UP001198200"/>
    </source>
</evidence>
<dbReference type="GO" id="GO:0043565">
    <property type="term" value="F:sequence-specific DNA binding"/>
    <property type="evidence" value="ECO:0007669"/>
    <property type="project" value="UniProtKB-UniRule"/>
</dbReference>
<dbReference type="InterPro" id="IPR014721">
    <property type="entry name" value="Ribsml_uS5_D2-typ_fold_subgr"/>
</dbReference>
<dbReference type="PANTHER" id="PTHR10046">
    <property type="entry name" value="ATP DEPENDENT LON PROTEASE FAMILY MEMBER"/>
    <property type="match status" value="1"/>
</dbReference>
<dbReference type="NCBIfam" id="TIGR00763">
    <property type="entry name" value="lon"/>
    <property type="match status" value="1"/>
</dbReference>
<dbReference type="InterPro" id="IPR046336">
    <property type="entry name" value="Lon_prtase_N_sf"/>
</dbReference>
<dbReference type="InterPro" id="IPR054594">
    <property type="entry name" value="Lon_lid"/>
</dbReference>
<dbReference type="Pfam" id="PF02190">
    <property type="entry name" value="LON_substr_bdg"/>
    <property type="match status" value="1"/>
</dbReference>
<accession>A0AAE3E4Y8</accession>
<keyword evidence="6 14" id="KW-0720">Serine protease</keyword>
<evidence type="ECO:0000256" key="6">
    <source>
        <dbReference type="ARBA" id="ARBA00022825"/>
    </source>
</evidence>
<evidence type="ECO:0000256" key="19">
    <source>
        <dbReference type="RuleBase" id="RU000591"/>
    </source>
</evidence>
<dbReference type="InterPro" id="IPR027543">
    <property type="entry name" value="Lon_bac"/>
</dbReference>
<dbReference type="GO" id="GO:0004252">
    <property type="term" value="F:serine-type endopeptidase activity"/>
    <property type="evidence" value="ECO:0007669"/>
    <property type="project" value="UniProtKB-UniRule"/>
</dbReference>
<protein>
    <recommendedName>
        <fullName evidence="12 14">Lon protease</fullName>
        <ecNumber evidence="11 14">3.4.21.53</ecNumber>
    </recommendedName>
    <alternativeName>
        <fullName evidence="13 14">ATP-dependent protease La</fullName>
    </alternativeName>
</protein>
<dbReference type="CDD" id="cd19500">
    <property type="entry name" value="RecA-like_Lon"/>
    <property type="match status" value="1"/>
</dbReference>
<comment type="similarity">
    <text evidence="14 15 18 19">Belongs to the peptidase S16 family.</text>
</comment>
<evidence type="ECO:0000256" key="16">
    <source>
        <dbReference type="PIRSR" id="PIRSR001174-1"/>
    </source>
</evidence>
<dbReference type="GO" id="GO:0005524">
    <property type="term" value="F:ATP binding"/>
    <property type="evidence" value="ECO:0007669"/>
    <property type="project" value="UniProtKB-UniRule"/>
</dbReference>
<dbReference type="Gene3D" id="3.40.50.300">
    <property type="entry name" value="P-loop containing nucleotide triphosphate hydrolases"/>
    <property type="match status" value="1"/>
</dbReference>
<dbReference type="SUPFAM" id="SSF54211">
    <property type="entry name" value="Ribosomal protein S5 domain 2-like"/>
    <property type="match status" value="1"/>
</dbReference>
<dbReference type="Pfam" id="PF05362">
    <property type="entry name" value="Lon_C"/>
    <property type="match status" value="1"/>
</dbReference>
<dbReference type="Gene3D" id="1.10.8.60">
    <property type="match status" value="1"/>
</dbReference>
<feature type="binding site" evidence="14 17">
    <location>
        <begin position="379"/>
        <end position="386"/>
    </location>
    <ligand>
        <name>ATP</name>
        <dbReference type="ChEBI" id="CHEBI:30616"/>
    </ligand>
</feature>
<dbReference type="InterPro" id="IPR003111">
    <property type="entry name" value="Lon_prtase_N"/>
</dbReference>
<dbReference type="PIRSF" id="PIRSF001174">
    <property type="entry name" value="Lon_proteas"/>
    <property type="match status" value="1"/>
</dbReference>
<evidence type="ECO:0000256" key="1">
    <source>
        <dbReference type="ARBA" id="ARBA00004496"/>
    </source>
</evidence>
<reference evidence="23 24" key="1">
    <citation type="submission" date="2021-10" db="EMBL/GenBank/DDBJ databases">
        <title>Anaerobic single-cell dispensing facilitates the cultivation of human gut bacteria.</title>
        <authorList>
            <person name="Afrizal A."/>
        </authorList>
    </citation>
    <scope>NUCLEOTIDE SEQUENCE [LARGE SCALE GENOMIC DNA]</scope>
    <source>
        <strain evidence="23 24">CLA-AA-H224</strain>
    </source>
</reference>
<evidence type="ECO:0000256" key="3">
    <source>
        <dbReference type="ARBA" id="ARBA00022670"/>
    </source>
</evidence>
<dbReference type="GO" id="GO:0006515">
    <property type="term" value="P:protein quality control for misfolded or incompletely synthesized proteins"/>
    <property type="evidence" value="ECO:0007669"/>
    <property type="project" value="UniProtKB-UniRule"/>
</dbReference>
<feature type="active site" evidence="14 16">
    <location>
        <position position="746"/>
    </location>
</feature>
<dbReference type="GO" id="GO:0016887">
    <property type="term" value="F:ATP hydrolysis activity"/>
    <property type="evidence" value="ECO:0007669"/>
    <property type="project" value="UniProtKB-UniRule"/>
</dbReference>
<keyword evidence="4 14" id="KW-0547">Nucleotide-binding</keyword>
<dbReference type="PRINTS" id="PR00830">
    <property type="entry name" value="ENDOLAPTASE"/>
</dbReference>
<dbReference type="PROSITE" id="PS51786">
    <property type="entry name" value="LON_PROTEOLYTIC"/>
    <property type="match status" value="1"/>
</dbReference>
<evidence type="ECO:0000256" key="15">
    <source>
        <dbReference type="PIRNR" id="PIRNR001174"/>
    </source>
</evidence>
<keyword evidence="20" id="KW-0175">Coiled coil</keyword>
<dbReference type="EMBL" id="JAJEQN010000026">
    <property type="protein sequence ID" value="MCC2222059.1"/>
    <property type="molecule type" value="Genomic_DNA"/>
</dbReference>
<dbReference type="PROSITE" id="PS01046">
    <property type="entry name" value="LON_SER"/>
    <property type="match status" value="1"/>
</dbReference>
<dbReference type="SMART" id="SM00382">
    <property type="entry name" value="AAA"/>
    <property type="match status" value="1"/>
</dbReference>